<comment type="caution">
    <text evidence="4">The sequence shown here is derived from an EMBL/GenBank/DDBJ whole genome shotgun (WGS) entry which is preliminary data.</text>
</comment>
<dbReference type="RefSeq" id="WP_381437465.1">
    <property type="nucleotide sequence ID" value="NZ_JBHSNO010000008.1"/>
</dbReference>
<dbReference type="PROSITE" id="PS51677">
    <property type="entry name" value="NODB"/>
    <property type="match status" value="1"/>
</dbReference>
<keyword evidence="5" id="KW-1185">Reference proteome</keyword>
<protein>
    <submittedName>
        <fullName evidence="4">Polysaccharide deacetylase family protein</fullName>
    </submittedName>
</protein>
<proteinExistence type="predicted"/>
<keyword evidence="1" id="KW-0479">Metal-binding</keyword>
<evidence type="ECO:0000256" key="2">
    <source>
        <dbReference type="ARBA" id="ARBA00022801"/>
    </source>
</evidence>
<dbReference type="InterPro" id="IPR050248">
    <property type="entry name" value="Polysacc_deacetylase_ArnD"/>
</dbReference>
<dbReference type="InterPro" id="IPR011330">
    <property type="entry name" value="Glyco_hydro/deAcase_b/a-brl"/>
</dbReference>
<evidence type="ECO:0000259" key="3">
    <source>
        <dbReference type="PROSITE" id="PS51677"/>
    </source>
</evidence>
<dbReference type="Proteomes" id="UP001596109">
    <property type="component" value="Unassembled WGS sequence"/>
</dbReference>
<dbReference type="PANTHER" id="PTHR10587:SF133">
    <property type="entry name" value="CHITIN DEACETYLASE 1-RELATED"/>
    <property type="match status" value="1"/>
</dbReference>
<accession>A0ABW0TMD4</accession>
<dbReference type="InterPro" id="IPR002509">
    <property type="entry name" value="NODB_dom"/>
</dbReference>
<sequence length="242" mass="27506">MKFPGLKTSLVIILFFSFALASFATEKGRPYYEKKGFVLWEIKTEDKVIALTFDDGPHSTYTPQILDLLSLYDAKATFFVVGERAEKHPEIILREIEDGHEIANHTYTHPFSSSIDQLKMELEKTNKLIHSITGIYPALYRPVGGNYNEHTINTAVESGYKVVMWSWHQDTEDWKRPGTKKIINKVLSGTTPGNIILFHDAGGDRSQTVEALKEIIPELKKQGYEFVTVSELLNRSEAQVNK</sequence>
<keyword evidence="2" id="KW-0378">Hydrolase</keyword>
<reference evidence="5" key="1">
    <citation type="journal article" date="2019" name="Int. J. Syst. Evol. Microbiol.">
        <title>The Global Catalogue of Microorganisms (GCM) 10K type strain sequencing project: providing services to taxonomists for standard genome sequencing and annotation.</title>
        <authorList>
            <consortium name="The Broad Institute Genomics Platform"/>
            <consortium name="The Broad Institute Genome Sequencing Center for Infectious Disease"/>
            <person name="Wu L."/>
            <person name="Ma J."/>
        </authorList>
    </citation>
    <scope>NUCLEOTIDE SEQUENCE [LARGE SCALE GENOMIC DNA]</scope>
    <source>
        <strain evidence="5">CGMCC 4.1434</strain>
    </source>
</reference>
<organism evidence="4 5">
    <name type="scientific">Sporosarcina soli</name>
    <dbReference type="NCBI Taxonomy" id="334736"/>
    <lineage>
        <taxon>Bacteria</taxon>
        <taxon>Bacillati</taxon>
        <taxon>Bacillota</taxon>
        <taxon>Bacilli</taxon>
        <taxon>Bacillales</taxon>
        <taxon>Caryophanaceae</taxon>
        <taxon>Sporosarcina</taxon>
    </lineage>
</organism>
<gene>
    <name evidence="4" type="ORF">ACFPRA_17335</name>
</gene>
<dbReference type="EMBL" id="JBHSNO010000008">
    <property type="protein sequence ID" value="MFC5590672.1"/>
    <property type="molecule type" value="Genomic_DNA"/>
</dbReference>
<evidence type="ECO:0000313" key="5">
    <source>
        <dbReference type="Proteomes" id="UP001596109"/>
    </source>
</evidence>
<name>A0ABW0TMD4_9BACL</name>
<feature type="domain" description="NodB homology" evidence="3">
    <location>
        <begin position="47"/>
        <end position="227"/>
    </location>
</feature>
<dbReference type="Pfam" id="PF01522">
    <property type="entry name" value="Polysacc_deac_1"/>
    <property type="match status" value="1"/>
</dbReference>
<dbReference type="Gene3D" id="3.20.20.370">
    <property type="entry name" value="Glycoside hydrolase/deacetylase"/>
    <property type="match status" value="1"/>
</dbReference>
<dbReference type="PANTHER" id="PTHR10587">
    <property type="entry name" value="GLYCOSYL TRANSFERASE-RELATED"/>
    <property type="match status" value="1"/>
</dbReference>
<evidence type="ECO:0000313" key="4">
    <source>
        <dbReference type="EMBL" id="MFC5590672.1"/>
    </source>
</evidence>
<evidence type="ECO:0000256" key="1">
    <source>
        <dbReference type="ARBA" id="ARBA00022723"/>
    </source>
</evidence>
<dbReference type="SUPFAM" id="SSF88713">
    <property type="entry name" value="Glycoside hydrolase/deacetylase"/>
    <property type="match status" value="1"/>
</dbReference>